<dbReference type="PATRIC" id="fig|991778.3.peg.1451"/>
<accession>F2ANV8</accession>
<dbReference type="AlphaFoldDB" id="F2ANV8"/>
<proteinExistence type="predicted"/>
<gene>
    <name evidence="1" type="ORF">RBWH47_01073</name>
</gene>
<evidence type="ECO:0000313" key="1">
    <source>
        <dbReference type="EMBL" id="EGF28626.1"/>
    </source>
</evidence>
<protein>
    <submittedName>
        <fullName evidence="1">Uncharacterized protein</fullName>
    </submittedName>
</protein>
<sequence length="70" mass="7940">MTVLSDQRVVFFKLFLCRSNACSLHVSASCKHVAPPACLRCDNNTLHACYCKNIEKAKCYRTCLQSTLQR</sequence>
<reference evidence="1 2" key="1">
    <citation type="journal article" date="2013" name="Mar. Genomics">
        <title>Expression of sulfatases in Rhodopirellula baltica and the diversity of sulfatases in the genus Rhodopirellula.</title>
        <authorList>
            <person name="Wegner C.E."/>
            <person name="Richter-Heitmann T."/>
            <person name="Klindworth A."/>
            <person name="Klockow C."/>
            <person name="Richter M."/>
            <person name="Achstetter T."/>
            <person name="Glockner F.O."/>
            <person name="Harder J."/>
        </authorList>
    </citation>
    <scope>NUCLEOTIDE SEQUENCE [LARGE SCALE GENOMIC DNA]</scope>
    <source>
        <strain evidence="1 2">WH47</strain>
    </source>
</reference>
<dbReference type="Proteomes" id="UP000006222">
    <property type="component" value="Unassembled WGS sequence"/>
</dbReference>
<name>F2ANV8_RHOBT</name>
<dbReference type="EMBL" id="AFAR01000075">
    <property type="protein sequence ID" value="EGF28626.1"/>
    <property type="molecule type" value="Genomic_DNA"/>
</dbReference>
<evidence type="ECO:0000313" key="2">
    <source>
        <dbReference type="Proteomes" id="UP000006222"/>
    </source>
</evidence>
<organism evidence="1 2">
    <name type="scientific">Rhodopirellula baltica WH47</name>
    <dbReference type="NCBI Taxonomy" id="991778"/>
    <lineage>
        <taxon>Bacteria</taxon>
        <taxon>Pseudomonadati</taxon>
        <taxon>Planctomycetota</taxon>
        <taxon>Planctomycetia</taxon>
        <taxon>Pirellulales</taxon>
        <taxon>Pirellulaceae</taxon>
        <taxon>Rhodopirellula</taxon>
    </lineage>
</organism>
<comment type="caution">
    <text evidence="1">The sequence shown here is derived from an EMBL/GenBank/DDBJ whole genome shotgun (WGS) entry which is preliminary data.</text>
</comment>